<feature type="compositionally biased region" description="Pro residues" evidence="1">
    <location>
        <begin position="147"/>
        <end position="158"/>
    </location>
</feature>
<dbReference type="EMBL" id="KB932204">
    <property type="protein sequence ID" value="KCV70760.1"/>
    <property type="molecule type" value="Genomic_DNA"/>
</dbReference>
<protein>
    <submittedName>
        <fullName evidence="3">Uncharacterized protein</fullName>
    </submittedName>
</protein>
<feature type="chain" id="PRO_5001570893" evidence="2">
    <location>
        <begin position="27"/>
        <end position="820"/>
    </location>
</feature>
<keyword evidence="4" id="KW-1185">Reference proteome</keyword>
<organism evidence="3">
    <name type="scientific">Fonticula alba</name>
    <name type="common">Slime mold</name>
    <dbReference type="NCBI Taxonomy" id="691883"/>
    <lineage>
        <taxon>Eukaryota</taxon>
        <taxon>Rotosphaerida</taxon>
        <taxon>Fonticulaceae</taxon>
        <taxon>Fonticula</taxon>
    </lineage>
</organism>
<feature type="compositionally biased region" description="Acidic residues" evidence="1">
    <location>
        <begin position="235"/>
        <end position="248"/>
    </location>
</feature>
<feature type="region of interest" description="Disordered" evidence="1">
    <location>
        <begin position="147"/>
        <end position="169"/>
    </location>
</feature>
<gene>
    <name evidence="3" type="ORF">H696_03111</name>
</gene>
<dbReference type="GeneID" id="20527836"/>
<sequence>MRGLSRRGRFLAFAIVLASLSVCLLALFGHKETPFLTVQGDVIFTFPGNTRHRSAPTQSTSPMYQHARPEGDPDNMPRPTGFDIDRIIKQFEDARPKELDDESGILDEKAVEDLLSLDPEWAQRPAAPRKPTQAPPAAVVAEPTIPPAAAPTVTPTPAPTVAAAKPSADPDIELPLLEAELDQKSDSDKDEEEEEEEEEGDFLASPTDKPAEDKPAGSKAAAKPGSAKDDGFVDVLDEGPGDELEEGPGEVRPSEALLTGDGARCPSLDSTRLRSILPPERFSLTEPRVSSLNQTFLEIDIRPSPDFFCGLKPCDDTETCNGFTFFDTTIQAHGLVLGPHSVQHMPRHGGQYRMLFKVPYPGEWHINTDLTIFNYTRVFEHHPHRPRFLESWVGSVDVKKLYPEQYFKQSVRNSPILAAIPSAGSMQPITVRNPAMYFVAGHHKGHKLLSEKQYVDGSANTDDMDVEAALAAARTFQQEVKESRQELPLCREPDIFDPDRPYGFWNTRTYEWFHMGCRLKRFPDRTSMEYVHEHERQLPSILEHFRRQWIRIVGDSNSRHLFLLLCEHGKANVVDSEDKKGKACYISSHDLAVTYFSWWPIHTQNVTEQLLLQGVSDDMQQMADGSDLSLIVGDDEDAEDRLLGMDMRAPHATLISTGTHSYQDTMREGPEVWSYLRTYARHLARLDRERSSGEAGLFGSTGTDKPARIILLDTTASNPKWLDSRPGQFDGVFLLQNNARLNFRNRRLREIQAEETDPDVLERIRIMEMYRLTEPVATGSLLRDAVHLHWHYYLGLLEVLFNGIAGGKWPSPESPPVPTE</sequence>
<evidence type="ECO:0000256" key="1">
    <source>
        <dbReference type="SAM" id="MobiDB-lite"/>
    </source>
</evidence>
<feature type="region of interest" description="Disordered" evidence="1">
    <location>
        <begin position="181"/>
        <end position="264"/>
    </location>
</feature>
<proteinExistence type="predicted"/>
<reference evidence="3" key="1">
    <citation type="submission" date="2013-04" db="EMBL/GenBank/DDBJ databases">
        <title>The Genome Sequence of Fonticula alba ATCC 38817.</title>
        <authorList>
            <consortium name="The Broad Institute Genomics Platform"/>
            <person name="Russ C."/>
            <person name="Cuomo C."/>
            <person name="Burger G."/>
            <person name="Gray M.W."/>
            <person name="Holland P.W.H."/>
            <person name="King N."/>
            <person name="Lang F.B.F."/>
            <person name="Roger A.J."/>
            <person name="Ruiz-Trillo I."/>
            <person name="Brown M."/>
            <person name="Walker B."/>
            <person name="Young S."/>
            <person name="Zeng Q."/>
            <person name="Gargeya S."/>
            <person name="Fitzgerald M."/>
            <person name="Haas B."/>
            <person name="Abouelleil A."/>
            <person name="Allen A.W."/>
            <person name="Alvarado L."/>
            <person name="Arachchi H.M."/>
            <person name="Berlin A.M."/>
            <person name="Chapman S.B."/>
            <person name="Gainer-Dewar J."/>
            <person name="Goldberg J."/>
            <person name="Griggs A."/>
            <person name="Gujja S."/>
            <person name="Hansen M."/>
            <person name="Howarth C."/>
            <person name="Imamovic A."/>
            <person name="Ireland A."/>
            <person name="Larimer J."/>
            <person name="McCowan C."/>
            <person name="Murphy C."/>
            <person name="Pearson M."/>
            <person name="Poon T.W."/>
            <person name="Priest M."/>
            <person name="Roberts A."/>
            <person name="Saif S."/>
            <person name="Shea T."/>
            <person name="Sisk P."/>
            <person name="Sykes S."/>
            <person name="Wortman J."/>
            <person name="Nusbaum C."/>
            <person name="Birren B."/>
        </authorList>
    </citation>
    <scope>NUCLEOTIDE SEQUENCE [LARGE SCALE GENOMIC DNA]</scope>
    <source>
        <strain evidence="3">ATCC 38817</strain>
    </source>
</reference>
<name>A0A058Z908_FONAL</name>
<evidence type="ECO:0000256" key="2">
    <source>
        <dbReference type="SAM" id="SignalP"/>
    </source>
</evidence>
<feature type="compositionally biased region" description="Acidic residues" evidence="1">
    <location>
        <begin position="188"/>
        <end position="201"/>
    </location>
</feature>
<accession>A0A058Z908</accession>
<dbReference type="Proteomes" id="UP000030693">
    <property type="component" value="Unassembled WGS sequence"/>
</dbReference>
<feature type="region of interest" description="Disordered" evidence="1">
    <location>
        <begin position="52"/>
        <end position="78"/>
    </location>
</feature>
<feature type="signal peptide" evidence="2">
    <location>
        <begin position="1"/>
        <end position="26"/>
    </location>
</feature>
<dbReference type="AlphaFoldDB" id="A0A058Z908"/>
<keyword evidence="2" id="KW-0732">Signal</keyword>
<dbReference type="RefSeq" id="XP_009495276.1">
    <property type="nucleotide sequence ID" value="XM_009497001.1"/>
</dbReference>
<evidence type="ECO:0000313" key="4">
    <source>
        <dbReference type="Proteomes" id="UP000030693"/>
    </source>
</evidence>
<evidence type="ECO:0000313" key="3">
    <source>
        <dbReference type="EMBL" id="KCV70760.1"/>
    </source>
</evidence>